<reference evidence="1" key="1">
    <citation type="submission" date="2021-02" db="EMBL/GenBank/DDBJ databases">
        <authorList>
            <person name="Nowell W R."/>
        </authorList>
    </citation>
    <scope>NUCLEOTIDE SEQUENCE</scope>
</reference>
<comment type="caution">
    <text evidence="1">The sequence shown here is derived from an EMBL/GenBank/DDBJ whole genome shotgun (WGS) entry which is preliminary data.</text>
</comment>
<keyword evidence="2" id="KW-1185">Reference proteome</keyword>
<dbReference type="OrthoDB" id="10297718at2759"/>
<gene>
    <name evidence="1" type="ORF">QVE165_LOCUS5307</name>
</gene>
<dbReference type="Proteomes" id="UP000663832">
    <property type="component" value="Unassembled WGS sequence"/>
</dbReference>
<dbReference type="EMBL" id="CAJNOM010000021">
    <property type="protein sequence ID" value="CAF0821880.1"/>
    <property type="molecule type" value="Genomic_DNA"/>
</dbReference>
<sequence length="97" mass="10924">MASNDKIYIGLAQRSENIIEFHASLNFIILHIDPTNGGHVVDDNRPFLVQTRQSSNARNLHLMELLERNDCYRLSADGYDQNDTKCHSIASIALSPV</sequence>
<dbReference type="AlphaFoldDB" id="A0A813U096"/>
<name>A0A813U096_9BILA</name>
<organism evidence="1 2">
    <name type="scientific">Adineta steineri</name>
    <dbReference type="NCBI Taxonomy" id="433720"/>
    <lineage>
        <taxon>Eukaryota</taxon>
        <taxon>Metazoa</taxon>
        <taxon>Spiralia</taxon>
        <taxon>Gnathifera</taxon>
        <taxon>Rotifera</taxon>
        <taxon>Eurotatoria</taxon>
        <taxon>Bdelloidea</taxon>
        <taxon>Adinetida</taxon>
        <taxon>Adinetidae</taxon>
        <taxon>Adineta</taxon>
    </lineage>
</organism>
<accession>A0A813U096</accession>
<evidence type="ECO:0000313" key="1">
    <source>
        <dbReference type="EMBL" id="CAF0821880.1"/>
    </source>
</evidence>
<protein>
    <submittedName>
        <fullName evidence="1">Uncharacterized protein</fullName>
    </submittedName>
</protein>
<proteinExistence type="predicted"/>
<evidence type="ECO:0000313" key="2">
    <source>
        <dbReference type="Proteomes" id="UP000663832"/>
    </source>
</evidence>